<evidence type="ECO:0000256" key="1">
    <source>
        <dbReference type="SAM" id="MobiDB-lite"/>
    </source>
</evidence>
<keyword evidence="2" id="KW-0812">Transmembrane</keyword>
<reference evidence="3 4" key="1">
    <citation type="submission" date="2016-05" db="EMBL/GenBank/DDBJ databases">
        <title>Comparative analysis of secretome profiles of manganese(II)-oxidizing ascomycete fungi.</title>
        <authorList>
            <consortium name="DOE Joint Genome Institute"/>
            <person name="Zeiner C.A."/>
            <person name="Purvine S.O."/>
            <person name="Zink E.M."/>
            <person name="Wu S."/>
            <person name="Pasa-Tolic L."/>
            <person name="Chaput D.L."/>
            <person name="Haridas S."/>
            <person name="Grigoriev I.V."/>
            <person name="Santelli C.M."/>
            <person name="Hansel C.M."/>
        </authorList>
    </citation>
    <scope>NUCLEOTIDE SEQUENCE [LARGE SCALE GENOMIC DNA]</scope>
    <source>
        <strain evidence="3 4">AP3s5-JAC2a</strain>
    </source>
</reference>
<feature type="compositionally biased region" description="Basic and acidic residues" evidence="1">
    <location>
        <begin position="305"/>
        <end position="315"/>
    </location>
</feature>
<keyword evidence="4" id="KW-1185">Reference proteome</keyword>
<dbReference type="AlphaFoldDB" id="A0A177BY20"/>
<dbReference type="RefSeq" id="XP_018030206.1">
    <property type="nucleotide sequence ID" value="XM_018180546.1"/>
</dbReference>
<evidence type="ECO:0000313" key="4">
    <source>
        <dbReference type="Proteomes" id="UP000077069"/>
    </source>
</evidence>
<gene>
    <name evidence="3" type="ORF">CC84DRAFT_1181294</name>
</gene>
<sequence length="448" mass="49904">MDVVIRERPWAAIIPSIAPNDRRGALLDKAHHMWLLLMEVTKVREQRLWLGWIVYIERLGATRLLTNRNPRRGLIPDSEFVQGSCNFVVEVRRVNVRRFKFFKTGGLLTSTMRFGNQRSIAPRLDANKGGAQYQSRACHQIWIVPAVSYANEAVVNLYDPELVHYLSVTSMIQNGYFAPHKPLPSPKKKVGIGDDTLTQIMCGDMLNASRPGKVHHVNPCLTLMPPRHLPCLKCLSNALAKTLPTFEGLVGAPLLFTLLSLCVFMNTSILVLTHDSPFNAMKEEKSANKMADDGSFMNPSSEPPIRLKDTPDKSQSEGLSVDGEHGDTPKPKGGIIKFSTHIPAKEQTTGSNRPGAPAEPVPRPLEPTIVTSSSTWTYTAPMRRPRHTSSTQVTTRPSKHGMLIPMAHEGKKDHGTVSHAASKDSKDEFDGFNIQMLARRVQLMRRDM</sequence>
<evidence type="ECO:0000256" key="2">
    <source>
        <dbReference type="SAM" id="Phobius"/>
    </source>
</evidence>
<organism evidence="3 4">
    <name type="scientific">Paraphaeosphaeria sporulosa</name>
    <dbReference type="NCBI Taxonomy" id="1460663"/>
    <lineage>
        <taxon>Eukaryota</taxon>
        <taxon>Fungi</taxon>
        <taxon>Dikarya</taxon>
        <taxon>Ascomycota</taxon>
        <taxon>Pezizomycotina</taxon>
        <taxon>Dothideomycetes</taxon>
        <taxon>Pleosporomycetidae</taxon>
        <taxon>Pleosporales</taxon>
        <taxon>Massarineae</taxon>
        <taxon>Didymosphaeriaceae</taxon>
        <taxon>Paraphaeosphaeria</taxon>
    </lineage>
</organism>
<keyword evidence="2" id="KW-0472">Membrane</keyword>
<proteinExistence type="predicted"/>
<evidence type="ECO:0000313" key="3">
    <source>
        <dbReference type="EMBL" id="OAF99840.1"/>
    </source>
</evidence>
<dbReference type="EMBL" id="KV441561">
    <property type="protein sequence ID" value="OAF99840.1"/>
    <property type="molecule type" value="Genomic_DNA"/>
</dbReference>
<dbReference type="InParanoid" id="A0A177BY20"/>
<name>A0A177BY20_9PLEO</name>
<feature type="region of interest" description="Disordered" evidence="1">
    <location>
        <begin position="285"/>
        <end position="368"/>
    </location>
</feature>
<dbReference type="Proteomes" id="UP000077069">
    <property type="component" value="Unassembled WGS sequence"/>
</dbReference>
<keyword evidence="2" id="KW-1133">Transmembrane helix</keyword>
<feature type="transmembrane region" description="Helical" evidence="2">
    <location>
        <begin position="249"/>
        <end position="272"/>
    </location>
</feature>
<accession>A0A177BY20</accession>
<protein>
    <submittedName>
        <fullName evidence="3">Uncharacterized protein</fullName>
    </submittedName>
</protein>
<dbReference type="GeneID" id="28764032"/>